<proteinExistence type="predicted"/>
<evidence type="ECO:0000256" key="1">
    <source>
        <dbReference type="SAM" id="MobiDB-lite"/>
    </source>
</evidence>
<feature type="region of interest" description="Disordered" evidence="1">
    <location>
        <begin position="32"/>
        <end position="66"/>
    </location>
</feature>
<sequence>MFSVVQHFAPAASRLTARYAIHDILPKTASRRVATASSPAHSNSPATSVVRPKWAQRSPSPGMAQTSHWGFLNIATGNKEIEKQNTAEDVWKRREKTLIVNLPKPHNPYSGRTSLVLKRGVVNSFAKLRMTMLRNNVRADNIGGERHEKKGVKRNRLRADRWRRLFAHEVRKKVQLVNQIRARGA</sequence>
<dbReference type="EMBL" id="LUGG01000004">
    <property type="protein sequence ID" value="OBZ75736.1"/>
    <property type="molecule type" value="Genomic_DNA"/>
</dbReference>
<dbReference type="STRING" id="5627.A0A1C7MHA5"/>
<dbReference type="OrthoDB" id="2501249at2759"/>
<name>A0A1C7MHA5_GRIFR</name>
<evidence type="ECO:0000313" key="3">
    <source>
        <dbReference type="Proteomes" id="UP000092993"/>
    </source>
</evidence>
<gene>
    <name evidence="2" type="ORF">A0H81_04417</name>
</gene>
<reference evidence="2 3" key="1">
    <citation type="submission" date="2016-03" db="EMBL/GenBank/DDBJ databases">
        <title>Whole genome sequencing of Grifola frondosa 9006-11.</title>
        <authorList>
            <person name="Min B."/>
            <person name="Park H."/>
            <person name="Kim J.-G."/>
            <person name="Cho H."/>
            <person name="Oh Y.-L."/>
            <person name="Kong W.-S."/>
            <person name="Choi I.-G."/>
        </authorList>
    </citation>
    <scope>NUCLEOTIDE SEQUENCE [LARGE SCALE GENOMIC DNA]</scope>
    <source>
        <strain evidence="2 3">9006-11</strain>
    </source>
</reference>
<dbReference type="Proteomes" id="UP000092993">
    <property type="component" value="Unassembled WGS sequence"/>
</dbReference>
<dbReference type="AlphaFoldDB" id="A0A1C7MHA5"/>
<organism evidence="2 3">
    <name type="scientific">Grifola frondosa</name>
    <name type="common">Maitake</name>
    <name type="synonym">Polyporus frondosus</name>
    <dbReference type="NCBI Taxonomy" id="5627"/>
    <lineage>
        <taxon>Eukaryota</taxon>
        <taxon>Fungi</taxon>
        <taxon>Dikarya</taxon>
        <taxon>Basidiomycota</taxon>
        <taxon>Agaricomycotina</taxon>
        <taxon>Agaricomycetes</taxon>
        <taxon>Polyporales</taxon>
        <taxon>Grifolaceae</taxon>
        <taxon>Grifola</taxon>
    </lineage>
</organism>
<accession>A0A1C7MHA5</accession>
<keyword evidence="3" id="KW-1185">Reference proteome</keyword>
<evidence type="ECO:0000313" key="2">
    <source>
        <dbReference type="EMBL" id="OBZ75736.1"/>
    </source>
</evidence>
<comment type="caution">
    <text evidence="2">The sequence shown here is derived from an EMBL/GenBank/DDBJ whole genome shotgun (WGS) entry which is preliminary data.</text>
</comment>
<feature type="compositionally biased region" description="Polar residues" evidence="1">
    <location>
        <begin position="57"/>
        <end position="66"/>
    </location>
</feature>
<feature type="compositionally biased region" description="Polar residues" evidence="1">
    <location>
        <begin position="35"/>
        <end position="47"/>
    </location>
</feature>
<protein>
    <submittedName>
        <fullName evidence="2">Uncharacterized protein</fullName>
    </submittedName>
</protein>